<reference evidence="3" key="1">
    <citation type="submission" date="2009-11" db="EMBL/GenBank/DDBJ databases">
        <title>The complete chromosome 1 of Sphaerobacter thermophilus DSM 20745.</title>
        <authorList>
            <person name="Lucas S."/>
            <person name="Copeland A."/>
            <person name="Lapidus A."/>
            <person name="Glavina del Rio T."/>
            <person name="Dalin E."/>
            <person name="Tice H."/>
            <person name="Bruce D."/>
            <person name="Goodwin L."/>
            <person name="Pitluck S."/>
            <person name="Kyrpides N."/>
            <person name="Mavromatis K."/>
            <person name="Ivanova N."/>
            <person name="Mikhailova N."/>
            <person name="LaButti K.M."/>
            <person name="Clum A."/>
            <person name="Sun H.I."/>
            <person name="Brettin T."/>
            <person name="Detter J.C."/>
            <person name="Han C."/>
            <person name="Larimer F."/>
            <person name="Land M."/>
            <person name="Hauser L."/>
            <person name="Markowitz V."/>
            <person name="Cheng J.F."/>
            <person name="Hugenholtz P."/>
            <person name="Woyke T."/>
            <person name="Wu D."/>
            <person name="Steenblock K."/>
            <person name="Schneider S."/>
            <person name="Pukall R."/>
            <person name="Goeker M."/>
            <person name="Klenk H.P."/>
            <person name="Eisen J.A."/>
        </authorList>
    </citation>
    <scope>NUCLEOTIDE SEQUENCE [LARGE SCALE GENOMIC DNA]</scope>
    <source>
        <strain evidence="3">ATCC 49802 / DSM 20745 / S 6022</strain>
    </source>
</reference>
<dbReference type="EMBL" id="CP001823">
    <property type="protein sequence ID" value="ACZ39480.1"/>
    <property type="molecule type" value="Genomic_DNA"/>
</dbReference>
<dbReference type="KEGG" id="sti:Sthe_2050"/>
<keyword evidence="1" id="KW-1133">Transmembrane helix</keyword>
<dbReference type="RefSeq" id="WP_012872526.1">
    <property type="nucleotide sequence ID" value="NC_013523.1"/>
</dbReference>
<dbReference type="Proteomes" id="UP000002027">
    <property type="component" value="Chromosome 1"/>
</dbReference>
<sequence length="69" mass="7220">MSTARLFTVLLGGLAVGGLGAIYVWSATTALLKGDLTWQRGVSAAVVAAALILLLGGVVRYVRHLEQPR</sequence>
<keyword evidence="1" id="KW-0472">Membrane</keyword>
<proteinExistence type="predicted"/>
<organism evidence="2 3">
    <name type="scientific">Sphaerobacter thermophilus (strain ATCC 49802 / DSM 20745 / KCCM 41009 / NCIMB 13125 / S 6022)</name>
    <dbReference type="NCBI Taxonomy" id="479434"/>
    <lineage>
        <taxon>Bacteria</taxon>
        <taxon>Pseudomonadati</taxon>
        <taxon>Thermomicrobiota</taxon>
        <taxon>Thermomicrobia</taxon>
        <taxon>Sphaerobacterales</taxon>
        <taxon>Sphaerobacterineae</taxon>
        <taxon>Sphaerobacteraceae</taxon>
        <taxon>Sphaerobacter</taxon>
    </lineage>
</organism>
<gene>
    <name evidence="2" type="ordered locus">Sthe_2050</name>
</gene>
<protein>
    <submittedName>
        <fullName evidence="2">Uncharacterized protein</fullName>
    </submittedName>
</protein>
<dbReference type="AlphaFoldDB" id="D1C5S8"/>
<reference evidence="2 3" key="2">
    <citation type="journal article" date="2010" name="Stand. Genomic Sci.">
        <title>Complete genome sequence of Desulfohalobium retbaense type strain (HR(100)).</title>
        <authorList>
            <person name="Spring S."/>
            <person name="Nolan M."/>
            <person name="Lapidus A."/>
            <person name="Glavina Del Rio T."/>
            <person name="Copeland A."/>
            <person name="Tice H."/>
            <person name="Cheng J.F."/>
            <person name="Lucas S."/>
            <person name="Land M."/>
            <person name="Chen F."/>
            <person name="Bruce D."/>
            <person name="Goodwin L."/>
            <person name="Pitluck S."/>
            <person name="Ivanova N."/>
            <person name="Mavromatis K."/>
            <person name="Mikhailova N."/>
            <person name="Pati A."/>
            <person name="Chen A."/>
            <person name="Palaniappan K."/>
            <person name="Hauser L."/>
            <person name="Chang Y.J."/>
            <person name="Jeffries C.D."/>
            <person name="Munk C."/>
            <person name="Kiss H."/>
            <person name="Chain P."/>
            <person name="Han C."/>
            <person name="Brettin T."/>
            <person name="Detter J.C."/>
            <person name="Schuler E."/>
            <person name="Goker M."/>
            <person name="Rohde M."/>
            <person name="Bristow J."/>
            <person name="Eisen J.A."/>
            <person name="Markowitz V."/>
            <person name="Hugenholtz P."/>
            <person name="Kyrpides N.C."/>
            <person name="Klenk H.P."/>
        </authorList>
    </citation>
    <scope>NUCLEOTIDE SEQUENCE [LARGE SCALE GENOMIC DNA]</scope>
    <source>
        <strain evidence="3">ATCC 49802 / DSM 20745 / S 6022</strain>
    </source>
</reference>
<evidence type="ECO:0000256" key="1">
    <source>
        <dbReference type="SAM" id="Phobius"/>
    </source>
</evidence>
<accession>D1C5S8</accession>
<keyword evidence="3" id="KW-1185">Reference proteome</keyword>
<dbReference type="HOGENOM" id="CLU_2773812_0_0_0"/>
<evidence type="ECO:0000313" key="2">
    <source>
        <dbReference type="EMBL" id="ACZ39480.1"/>
    </source>
</evidence>
<feature type="transmembrane region" description="Helical" evidence="1">
    <location>
        <begin position="42"/>
        <end position="62"/>
    </location>
</feature>
<name>D1C5S8_SPHTD</name>
<keyword evidence="1" id="KW-0812">Transmembrane</keyword>
<evidence type="ECO:0000313" key="3">
    <source>
        <dbReference type="Proteomes" id="UP000002027"/>
    </source>
</evidence>
<dbReference type="STRING" id="479434.Sthe_2050"/>
<dbReference type="InParanoid" id="D1C5S8"/>